<feature type="domain" description="AMP-binding enzyme C-terminal" evidence="9">
    <location>
        <begin position="369"/>
        <end position="437"/>
    </location>
</feature>
<dbReference type="InterPro" id="IPR025110">
    <property type="entry name" value="AMP-bd_C"/>
</dbReference>
<dbReference type="EC" id="6.2.1.3" evidence="5"/>
<dbReference type="GO" id="GO:0004467">
    <property type="term" value="F:long-chain fatty acid-CoA ligase activity"/>
    <property type="evidence" value="ECO:0007669"/>
    <property type="project" value="UniProtKB-EC"/>
</dbReference>
<comment type="caution">
    <text evidence="10">The sequence shown here is derived from an EMBL/GenBank/DDBJ whole genome shotgun (WGS) entry which is preliminary data.</text>
</comment>
<feature type="domain" description="AMP-dependent synthetase/ligase" evidence="8">
    <location>
        <begin position="120"/>
        <end position="303"/>
    </location>
</feature>
<dbReference type="PANTHER" id="PTHR43767">
    <property type="entry name" value="LONG-CHAIN-FATTY-ACID--COA LIGASE"/>
    <property type="match status" value="1"/>
</dbReference>
<accession>A0A919F7W9</accession>
<dbReference type="AlphaFoldDB" id="A0A919F7W9"/>
<keyword evidence="3" id="KW-0436">Ligase</keyword>
<protein>
    <recommendedName>
        <fullName evidence="6">Long-chain-fatty-acid--CoA ligase</fullName>
        <ecNumber evidence="5">6.2.1.3</ecNumber>
    </recommendedName>
    <alternativeName>
        <fullName evidence="7">Long-chain acyl-CoA synthetase</fullName>
    </alternativeName>
</protein>
<dbReference type="InterPro" id="IPR042099">
    <property type="entry name" value="ANL_N_sf"/>
</dbReference>
<evidence type="ECO:0000256" key="7">
    <source>
        <dbReference type="ARBA" id="ARBA00042773"/>
    </source>
</evidence>
<name>A0A919F7W9_9XANT</name>
<evidence type="ECO:0000256" key="3">
    <source>
        <dbReference type="ARBA" id="ARBA00022598"/>
    </source>
</evidence>
<gene>
    <name evidence="10" type="ORF">GCM10009090_19220</name>
</gene>
<evidence type="ECO:0000256" key="1">
    <source>
        <dbReference type="ARBA" id="ARBA00004170"/>
    </source>
</evidence>
<dbReference type="PROSITE" id="PS00455">
    <property type="entry name" value="AMP_BINDING"/>
    <property type="match status" value="1"/>
</dbReference>
<dbReference type="Pfam" id="PF00501">
    <property type="entry name" value="AMP-binding"/>
    <property type="match status" value="1"/>
</dbReference>
<dbReference type="InterPro" id="IPR020845">
    <property type="entry name" value="AMP-binding_CS"/>
</dbReference>
<proteinExistence type="predicted"/>
<dbReference type="GO" id="GO:0016020">
    <property type="term" value="C:membrane"/>
    <property type="evidence" value="ECO:0007669"/>
    <property type="project" value="UniProtKB-SubCell"/>
</dbReference>
<dbReference type="EMBL" id="BNBA01000013">
    <property type="protein sequence ID" value="GHH53619.1"/>
    <property type="molecule type" value="Genomic_DNA"/>
</dbReference>
<keyword evidence="11" id="KW-1185">Reference proteome</keyword>
<comment type="subcellular location">
    <subcellularLocation>
        <location evidence="1">Membrane</location>
        <topology evidence="1">Peripheral membrane protein</topology>
    </subcellularLocation>
</comment>
<evidence type="ECO:0000259" key="9">
    <source>
        <dbReference type="Pfam" id="PF13193"/>
    </source>
</evidence>
<organism evidence="10 11">
    <name type="scientific">Xanthomonas boreopolis</name>
    <dbReference type="NCBI Taxonomy" id="86183"/>
    <lineage>
        <taxon>Bacteria</taxon>
        <taxon>Pseudomonadati</taxon>
        <taxon>Pseudomonadota</taxon>
        <taxon>Gammaproteobacteria</taxon>
        <taxon>Lysobacterales</taxon>
        <taxon>Lysobacteraceae</taxon>
        <taxon>Xanthomonas</taxon>
    </lineage>
</organism>
<dbReference type="Proteomes" id="UP000623958">
    <property type="component" value="Unassembled WGS sequence"/>
</dbReference>
<reference evidence="10" key="1">
    <citation type="journal article" date="2014" name="Int. J. Syst. Evol. Microbiol.">
        <title>Complete genome sequence of Corynebacterium casei LMG S-19264T (=DSM 44701T), isolated from a smear-ripened cheese.</title>
        <authorList>
            <consortium name="US DOE Joint Genome Institute (JGI-PGF)"/>
            <person name="Walter F."/>
            <person name="Albersmeier A."/>
            <person name="Kalinowski J."/>
            <person name="Ruckert C."/>
        </authorList>
    </citation>
    <scope>NUCLEOTIDE SEQUENCE</scope>
    <source>
        <strain evidence="10">JCM 13306</strain>
    </source>
</reference>
<sequence>MSAVLESASPSAPTLTLGSGDPGRILVYDGATAIDLAQFHAHVRGVAAWLPAGSHAVNLCEDRYRFLVALCAVALRGQTTLLPPSRASAVVEDVMQRHAGAYALGDEVLEVGPARYHRLPDALPQAAGEPPRVPAGAVAVIGFTSGSTGQPKPYPKTWAQFRDGCGQNLQALRHLWAGTPPAVLATVPPQHMYGMEMSVILPLLGGLAVANGRPLFPQDVANALAALPRPRLLVTTPVHLRTLVAAQVAMPPVDGMVSATAPLPQDLARQAEERFGGPMCEVFGSTETCVFARRRTALETAWTPLPGVRLTPQPDGTLVHAPQLPQPVALADLMEIHADGRFEVKGRQADLLDIAGKRASLGDLTRRLLAVPGVQDGVMVQLETPDEIGVRRIAAVVVAPALDEAGLLAALRQAMDPVFLPRRLRFVERLPRNETGKVPRDRVLALLEPGPGKASSP</sequence>
<dbReference type="InterPro" id="IPR045851">
    <property type="entry name" value="AMP-bd_C_sf"/>
</dbReference>
<evidence type="ECO:0000256" key="4">
    <source>
        <dbReference type="ARBA" id="ARBA00023136"/>
    </source>
</evidence>
<dbReference type="PANTHER" id="PTHR43767:SF8">
    <property type="entry name" value="LONG-CHAIN-FATTY-ACID--COA LIGASE"/>
    <property type="match status" value="1"/>
</dbReference>
<dbReference type="RefSeq" id="WP_434029246.1">
    <property type="nucleotide sequence ID" value="NZ_BNBA01000013.1"/>
</dbReference>
<evidence type="ECO:0000259" key="8">
    <source>
        <dbReference type="Pfam" id="PF00501"/>
    </source>
</evidence>
<dbReference type="Gene3D" id="3.40.50.12780">
    <property type="entry name" value="N-terminal domain of ligase-like"/>
    <property type="match status" value="1"/>
</dbReference>
<evidence type="ECO:0000313" key="11">
    <source>
        <dbReference type="Proteomes" id="UP000623958"/>
    </source>
</evidence>
<comment type="pathway">
    <text evidence="2">Lipid metabolism; fatty acid beta-oxidation.</text>
</comment>
<dbReference type="InterPro" id="IPR000873">
    <property type="entry name" value="AMP-dep_synth/lig_dom"/>
</dbReference>
<dbReference type="Gene3D" id="3.30.300.30">
    <property type="match status" value="1"/>
</dbReference>
<evidence type="ECO:0000256" key="2">
    <source>
        <dbReference type="ARBA" id="ARBA00005005"/>
    </source>
</evidence>
<keyword evidence="4" id="KW-0472">Membrane</keyword>
<dbReference type="Pfam" id="PF13193">
    <property type="entry name" value="AMP-binding_C"/>
    <property type="match status" value="1"/>
</dbReference>
<evidence type="ECO:0000256" key="5">
    <source>
        <dbReference type="ARBA" id="ARBA00026121"/>
    </source>
</evidence>
<evidence type="ECO:0000256" key="6">
    <source>
        <dbReference type="ARBA" id="ARBA00039545"/>
    </source>
</evidence>
<reference evidence="10" key="2">
    <citation type="submission" date="2020-09" db="EMBL/GenBank/DDBJ databases">
        <authorList>
            <person name="Sun Q."/>
            <person name="Ohkuma M."/>
        </authorList>
    </citation>
    <scope>NUCLEOTIDE SEQUENCE</scope>
    <source>
        <strain evidence="10">JCM 13306</strain>
    </source>
</reference>
<dbReference type="InterPro" id="IPR050237">
    <property type="entry name" value="ATP-dep_AMP-bd_enzyme"/>
</dbReference>
<dbReference type="SUPFAM" id="SSF56801">
    <property type="entry name" value="Acetyl-CoA synthetase-like"/>
    <property type="match status" value="1"/>
</dbReference>
<evidence type="ECO:0000313" key="10">
    <source>
        <dbReference type="EMBL" id="GHH53619.1"/>
    </source>
</evidence>